<keyword evidence="6" id="KW-0598">Phosphotransferase system</keyword>
<dbReference type="OrthoDB" id="3183705at2"/>
<dbReference type="GO" id="GO:0016020">
    <property type="term" value="C:membrane"/>
    <property type="evidence" value="ECO:0007669"/>
    <property type="project" value="InterPro"/>
</dbReference>
<gene>
    <name evidence="10" type="primary">manX_3</name>
    <name evidence="10" type="ORF">NCTC13294_02425</name>
</gene>
<evidence type="ECO:0000259" key="9">
    <source>
        <dbReference type="PROSITE" id="PS51096"/>
    </source>
</evidence>
<sequence>MPLAIIITGHGHFADGMKSALELISGPQKDLHAVNFAEGDTPEALSEKLAKIVKLYDNNGVVIFSDIIGGAPFRQAVLLTQTRANSEVVYGTTLQMLIEAVLERGDSDDAQQLVAQLLPAAREGIGRFGSHSRRPPPPNPTEEGL</sequence>
<keyword evidence="11" id="KW-1185">Reference proteome</keyword>
<dbReference type="InterPro" id="IPR036662">
    <property type="entry name" value="PTS_EIIA_man-typ_sf"/>
</dbReference>
<evidence type="ECO:0000256" key="5">
    <source>
        <dbReference type="ARBA" id="ARBA00022679"/>
    </source>
</evidence>
<dbReference type="GO" id="GO:0005737">
    <property type="term" value="C:cytoplasm"/>
    <property type="evidence" value="ECO:0007669"/>
    <property type="project" value="UniProtKB-SubCell"/>
</dbReference>
<keyword evidence="5" id="KW-0808">Transferase</keyword>
<dbReference type="Pfam" id="PF03610">
    <property type="entry name" value="EIIA-man"/>
    <property type="match status" value="1"/>
</dbReference>
<evidence type="ECO:0000256" key="2">
    <source>
        <dbReference type="ARBA" id="ARBA00022448"/>
    </source>
</evidence>
<dbReference type="GO" id="GO:0016301">
    <property type="term" value="F:kinase activity"/>
    <property type="evidence" value="ECO:0007669"/>
    <property type="project" value="UniProtKB-KW"/>
</dbReference>
<evidence type="ECO:0000256" key="1">
    <source>
        <dbReference type="ARBA" id="ARBA00004496"/>
    </source>
</evidence>
<evidence type="ECO:0000313" key="10">
    <source>
        <dbReference type="EMBL" id="SUX25432.1"/>
    </source>
</evidence>
<dbReference type="Gene3D" id="3.40.50.510">
    <property type="entry name" value="Phosphotransferase system, mannose-type IIA component"/>
    <property type="match status" value="1"/>
</dbReference>
<accession>A0A381EEP1</accession>
<evidence type="ECO:0000313" key="11">
    <source>
        <dbReference type="Proteomes" id="UP000254572"/>
    </source>
</evidence>
<feature type="domain" description="PTS EIIA type-4" evidence="9">
    <location>
        <begin position="2"/>
        <end position="125"/>
    </location>
</feature>
<feature type="region of interest" description="Disordered" evidence="8">
    <location>
        <begin position="125"/>
        <end position="145"/>
    </location>
</feature>
<dbReference type="InterPro" id="IPR033887">
    <property type="entry name" value="PTS_IIA_man"/>
</dbReference>
<keyword evidence="4" id="KW-0762">Sugar transport</keyword>
<keyword evidence="3" id="KW-0963">Cytoplasm</keyword>
<dbReference type="Proteomes" id="UP000254572">
    <property type="component" value="Unassembled WGS sequence"/>
</dbReference>
<dbReference type="CDD" id="cd00006">
    <property type="entry name" value="PTS_IIA_man"/>
    <property type="match status" value="1"/>
</dbReference>
<comment type="subcellular location">
    <subcellularLocation>
        <location evidence="1">Cytoplasm</location>
    </subcellularLocation>
</comment>
<evidence type="ECO:0000256" key="7">
    <source>
        <dbReference type="ARBA" id="ARBA00022777"/>
    </source>
</evidence>
<dbReference type="NCBIfam" id="NF040761">
    <property type="entry name" value="AgaF"/>
    <property type="match status" value="1"/>
</dbReference>
<dbReference type="PANTHER" id="PTHR33799:SF1">
    <property type="entry name" value="PTS SYSTEM MANNOSE-SPECIFIC EIIAB COMPONENT-RELATED"/>
    <property type="match status" value="1"/>
</dbReference>
<dbReference type="PANTHER" id="PTHR33799">
    <property type="entry name" value="PTS PERMEASE-RELATED-RELATED"/>
    <property type="match status" value="1"/>
</dbReference>
<evidence type="ECO:0000256" key="8">
    <source>
        <dbReference type="SAM" id="MobiDB-lite"/>
    </source>
</evidence>
<evidence type="ECO:0000256" key="4">
    <source>
        <dbReference type="ARBA" id="ARBA00022597"/>
    </source>
</evidence>
<reference evidence="10 11" key="1">
    <citation type="submission" date="2018-06" db="EMBL/GenBank/DDBJ databases">
        <authorList>
            <consortium name="Pathogen Informatics"/>
            <person name="Doyle S."/>
        </authorList>
    </citation>
    <scope>NUCLEOTIDE SEQUENCE [LARGE SCALE GENOMIC DNA]</scope>
    <source>
        <strain evidence="10 11">NCTC13294</strain>
    </source>
</reference>
<dbReference type="InterPro" id="IPR004701">
    <property type="entry name" value="PTS_EIIA_man-typ"/>
</dbReference>
<dbReference type="EMBL" id="UFUW01000001">
    <property type="protein sequence ID" value="SUX25432.1"/>
    <property type="molecule type" value="Genomic_DNA"/>
</dbReference>
<dbReference type="PROSITE" id="PS51096">
    <property type="entry name" value="PTS_EIIA_TYPE_4"/>
    <property type="match status" value="1"/>
</dbReference>
<feature type="compositionally biased region" description="Pro residues" evidence="8">
    <location>
        <begin position="135"/>
        <end position="145"/>
    </location>
</feature>
<proteinExistence type="predicted"/>
<dbReference type="RefSeq" id="WP_115612513.1">
    <property type="nucleotide sequence ID" value="NZ_JBHLZC010000001.1"/>
</dbReference>
<dbReference type="AlphaFoldDB" id="A0A381EEP1"/>
<name>A0A381EEP1_9GAMM</name>
<evidence type="ECO:0000256" key="3">
    <source>
        <dbReference type="ARBA" id="ARBA00022490"/>
    </source>
</evidence>
<organism evidence="10 11">
    <name type="scientific">Cardiobacterium valvarum</name>
    <dbReference type="NCBI Taxonomy" id="194702"/>
    <lineage>
        <taxon>Bacteria</taxon>
        <taxon>Pseudomonadati</taxon>
        <taxon>Pseudomonadota</taxon>
        <taxon>Gammaproteobacteria</taxon>
        <taxon>Cardiobacteriales</taxon>
        <taxon>Cardiobacteriaceae</taxon>
        <taxon>Cardiobacterium</taxon>
    </lineage>
</organism>
<dbReference type="SUPFAM" id="SSF53062">
    <property type="entry name" value="PTS system fructose IIA component-like"/>
    <property type="match status" value="1"/>
</dbReference>
<keyword evidence="2" id="KW-0813">Transport</keyword>
<evidence type="ECO:0000256" key="6">
    <source>
        <dbReference type="ARBA" id="ARBA00022683"/>
    </source>
</evidence>
<dbReference type="InterPro" id="IPR051471">
    <property type="entry name" value="Bacterial_PTS_sugar_comp"/>
</dbReference>
<keyword evidence="7" id="KW-0418">Kinase</keyword>
<protein>
    <submittedName>
        <fullName evidence="10">EIIAB-Man</fullName>
    </submittedName>
</protein>
<dbReference type="GO" id="GO:0009401">
    <property type="term" value="P:phosphoenolpyruvate-dependent sugar phosphotransferase system"/>
    <property type="evidence" value="ECO:0007669"/>
    <property type="project" value="UniProtKB-KW"/>
</dbReference>